<evidence type="ECO:0000313" key="4">
    <source>
        <dbReference type="Proteomes" id="UP000751190"/>
    </source>
</evidence>
<accession>A0A8J5X6H3</accession>
<dbReference type="EMBL" id="JAGTXO010000069">
    <property type="protein sequence ID" value="KAG8457489.1"/>
    <property type="molecule type" value="Genomic_DNA"/>
</dbReference>
<evidence type="ECO:0000313" key="3">
    <source>
        <dbReference type="EMBL" id="KAG8457489.1"/>
    </source>
</evidence>
<protein>
    <recommendedName>
        <fullName evidence="5">Membrane protein insertion efficiency factor</fullName>
    </recommendedName>
</protein>
<dbReference type="PANTHER" id="PTHR33383">
    <property type="entry name" value="MEMBRANE PROTEIN INSERTION EFFICIENCY FACTOR-RELATED"/>
    <property type="match status" value="1"/>
</dbReference>
<dbReference type="InterPro" id="IPR002696">
    <property type="entry name" value="Membr_insert_effic_factor_YidD"/>
</dbReference>
<feature type="compositionally biased region" description="Basic and acidic residues" evidence="1">
    <location>
        <begin position="58"/>
        <end position="71"/>
    </location>
</feature>
<dbReference type="AlphaFoldDB" id="A0A8J5X6H3"/>
<feature type="compositionally biased region" description="Low complexity" evidence="1">
    <location>
        <begin position="26"/>
        <end position="51"/>
    </location>
</feature>
<dbReference type="SMART" id="SM01234">
    <property type="entry name" value="Haemolytic"/>
    <property type="match status" value="1"/>
</dbReference>
<dbReference type="Proteomes" id="UP000751190">
    <property type="component" value="Unassembled WGS sequence"/>
</dbReference>
<feature type="chain" id="PRO_5035309208" description="Membrane protein insertion efficiency factor" evidence="2">
    <location>
        <begin position="21"/>
        <end position="184"/>
    </location>
</feature>
<evidence type="ECO:0000256" key="1">
    <source>
        <dbReference type="SAM" id="MobiDB-lite"/>
    </source>
</evidence>
<proteinExistence type="inferred from homology"/>
<keyword evidence="4" id="KW-1185">Reference proteome</keyword>
<feature type="signal peptide" evidence="2">
    <location>
        <begin position="1"/>
        <end position="20"/>
    </location>
</feature>
<sequence>MAAGPRARFVVVAVAAFVAADESGAAGAAGAAPPRAPLCRPRAAPPLRAAPRPSPELEPARGDDAPRETRGRPAGLARAPNLDGGVAPSRERGVALELWLIGFYKDWISPVLPRACRFVPTCSSYGEQAYEEYGAARGLVLTAWRIARCNPLGGSGFDPPCWPPPAWGAGSSSWWRRTPFWRDD</sequence>
<feature type="region of interest" description="Disordered" evidence="1">
    <location>
        <begin position="26"/>
        <end position="87"/>
    </location>
</feature>
<name>A0A8J5X6H3_DIALT</name>
<dbReference type="NCBIfam" id="TIGR00278">
    <property type="entry name" value="membrane protein insertion efficiency factor YidD"/>
    <property type="match status" value="1"/>
</dbReference>
<reference evidence="3" key="1">
    <citation type="submission" date="2021-05" db="EMBL/GenBank/DDBJ databases">
        <title>The genome of the haptophyte Pavlova lutheri (Diacronema luteri, Pavlovales) - a model for lipid biosynthesis in eukaryotic algae.</title>
        <authorList>
            <person name="Hulatt C.J."/>
            <person name="Posewitz M.C."/>
        </authorList>
    </citation>
    <scope>NUCLEOTIDE SEQUENCE</scope>
    <source>
        <strain evidence="3">NIVA-4/92</strain>
    </source>
</reference>
<gene>
    <name evidence="3" type="ORF">KFE25_003793</name>
</gene>
<organism evidence="3 4">
    <name type="scientific">Diacronema lutheri</name>
    <name type="common">Unicellular marine alga</name>
    <name type="synonym">Monochrysis lutheri</name>
    <dbReference type="NCBI Taxonomy" id="2081491"/>
    <lineage>
        <taxon>Eukaryota</taxon>
        <taxon>Haptista</taxon>
        <taxon>Haptophyta</taxon>
        <taxon>Pavlovophyceae</taxon>
        <taxon>Pavlovales</taxon>
        <taxon>Pavlovaceae</taxon>
        <taxon>Diacronema</taxon>
    </lineage>
</organism>
<evidence type="ECO:0008006" key="5">
    <source>
        <dbReference type="Google" id="ProtNLM"/>
    </source>
</evidence>
<dbReference type="PANTHER" id="PTHR33383:SF1">
    <property type="entry name" value="MEMBRANE PROTEIN INSERTION EFFICIENCY FACTOR-RELATED"/>
    <property type="match status" value="1"/>
</dbReference>
<dbReference type="Pfam" id="PF01809">
    <property type="entry name" value="YidD"/>
    <property type="match status" value="1"/>
</dbReference>
<keyword evidence="2" id="KW-0732">Signal</keyword>
<dbReference type="HAMAP" id="MF_00386">
    <property type="entry name" value="UPF0161_YidD"/>
    <property type="match status" value="1"/>
</dbReference>
<evidence type="ECO:0000256" key="2">
    <source>
        <dbReference type="SAM" id="SignalP"/>
    </source>
</evidence>
<comment type="caution">
    <text evidence="3">The sequence shown here is derived from an EMBL/GenBank/DDBJ whole genome shotgun (WGS) entry which is preliminary data.</text>
</comment>
<dbReference type="OrthoDB" id="1798at2759"/>